<proteinExistence type="predicted"/>
<name>A0A9P7YT30_9HELO</name>
<dbReference type="OrthoDB" id="3549610at2759"/>
<evidence type="ECO:0000313" key="2">
    <source>
        <dbReference type="Proteomes" id="UP000824998"/>
    </source>
</evidence>
<sequence length="191" mass="20797">MIHSNILHSASTVIFYMATTSSELDVINSNPIKKDLGTFQRLFELTRADLGVSDSSNAVQVVLSTAAVVAKNLLLDLILSAKRTGSILPSRITGRTLSSDLTILYSPTTRASTTSSEAEFWSSVFDLLVSWIKTTTPPTAFEKAVFDTPLRSSSASQRGIEQTHDEVDLRIGPSTERKMIRTGMVNSIDLS</sequence>
<organism evidence="1 2">
    <name type="scientific">Amylocarpus encephaloides</name>
    <dbReference type="NCBI Taxonomy" id="45428"/>
    <lineage>
        <taxon>Eukaryota</taxon>
        <taxon>Fungi</taxon>
        <taxon>Dikarya</taxon>
        <taxon>Ascomycota</taxon>
        <taxon>Pezizomycotina</taxon>
        <taxon>Leotiomycetes</taxon>
        <taxon>Helotiales</taxon>
        <taxon>Helotiales incertae sedis</taxon>
        <taxon>Amylocarpus</taxon>
    </lineage>
</organism>
<comment type="caution">
    <text evidence="1">The sequence shown here is derived from an EMBL/GenBank/DDBJ whole genome shotgun (WGS) entry which is preliminary data.</text>
</comment>
<protein>
    <submittedName>
        <fullName evidence="1">Uncharacterized protein</fullName>
    </submittedName>
</protein>
<evidence type="ECO:0000313" key="1">
    <source>
        <dbReference type="EMBL" id="KAG9239419.1"/>
    </source>
</evidence>
<dbReference type="Proteomes" id="UP000824998">
    <property type="component" value="Unassembled WGS sequence"/>
</dbReference>
<keyword evidence="2" id="KW-1185">Reference proteome</keyword>
<gene>
    <name evidence="1" type="ORF">BJ875DRAFT_491694</name>
</gene>
<accession>A0A9P7YT30</accession>
<reference evidence="1" key="1">
    <citation type="journal article" date="2021" name="IMA Fungus">
        <title>Genomic characterization of three marine fungi, including Emericellopsis atlantica sp. nov. with signatures of a generalist lifestyle and marine biomass degradation.</title>
        <authorList>
            <person name="Hagestad O.C."/>
            <person name="Hou L."/>
            <person name="Andersen J.H."/>
            <person name="Hansen E.H."/>
            <person name="Altermark B."/>
            <person name="Li C."/>
            <person name="Kuhnert E."/>
            <person name="Cox R.J."/>
            <person name="Crous P.W."/>
            <person name="Spatafora J.W."/>
            <person name="Lail K."/>
            <person name="Amirebrahimi M."/>
            <person name="Lipzen A."/>
            <person name="Pangilinan J."/>
            <person name="Andreopoulos W."/>
            <person name="Hayes R.D."/>
            <person name="Ng V."/>
            <person name="Grigoriev I.V."/>
            <person name="Jackson S.A."/>
            <person name="Sutton T.D.S."/>
            <person name="Dobson A.D.W."/>
            <person name="Rama T."/>
        </authorList>
    </citation>
    <scope>NUCLEOTIDE SEQUENCE</scope>
    <source>
        <strain evidence="1">TRa018bII</strain>
    </source>
</reference>
<dbReference type="EMBL" id="MU251359">
    <property type="protein sequence ID" value="KAG9239419.1"/>
    <property type="molecule type" value="Genomic_DNA"/>
</dbReference>
<dbReference type="AlphaFoldDB" id="A0A9P7YT30"/>